<dbReference type="HOGENOM" id="CLU_002458_2_0_1"/>
<evidence type="ECO:0000256" key="4">
    <source>
        <dbReference type="ARBA" id="ARBA00022692"/>
    </source>
</evidence>
<comment type="subcellular location">
    <subcellularLocation>
        <location evidence="1">Membrane</location>
        <topology evidence="1">Multi-pass membrane protein</topology>
    </subcellularLocation>
</comment>
<feature type="transmembrane region" description="Helical" evidence="8">
    <location>
        <begin position="765"/>
        <end position="785"/>
    </location>
</feature>
<dbReference type="Pfam" id="PF12621">
    <property type="entry name" value="PHM7_ext"/>
    <property type="match status" value="1"/>
</dbReference>
<evidence type="ECO:0000259" key="12">
    <source>
        <dbReference type="Pfam" id="PF13967"/>
    </source>
</evidence>
<feature type="compositionally biased region" description="Polar residues" evidence="7">
    <location>
        <begin position="408"/>
        <end position="424"/>
    </location>
</feature>
<comment type="similarity">
    <text evidence="2">Belongs to the CSC1 (TC 1.A.17) family.</text>
</comment>
<evidence type="ECO:0000313" key="15">
    <source>
        <dbReference type="Proteomes" id="UP000039046"/>
    </source>
</evidence>
<feature type="chain" id="PRO_5001978937" description="DUF221 domain protein" evidence="9">
    <location>
        <begin position="26"/>
        <end position="1221"/>
    </location>
</feature>
<keyword evidence="3" id="KW-0813">Transport</keyword>
<evidence type="ECO:0000259" key="10">
    <source>
        <dbReference type="Pfam" id="PF02714"/>
    </source>
</evidence>
<feature type="transmembrane region" description="Helical" evidence="8">
    <location>
        <begin position="54"/>
        <end position="78"/>
    </location>
</feature>
<organism evidence="14 15">
    <name type="scientific">[Torrubiella] hemipterigena</name>
    <dbReference type="NCBI Taxonomy" id="1531966"/>
    <lineage>
        <taxon>Eukaryota</taxon>
        <taxon>Fungi</taxon>
        <taxon>Dikarya</taxon>
        <taxon>Ascomycota</taxon>
        <taxon>Pezizomycotina</taxon>
        <taxon>Sordariomycetes</taxon>
        <taxon>Hypocreomycetidae</taxon>
        <taxon>Hypocreales</taxon>
        <taxon>Clavicipitaceae</taxon>
        <taxon>Clavicipitaceae incertae sedis</taxon>
        <taxon>'Torrubiella' clade</taxon>
    </lineage>
</organism>
<evidence type="ECO:0000259" key="11">
    <source>
        <dbReference type="Pfam" id="PF12621"/>
    </source>
</evidence>
<proteinExistence type="inferred from homology"/>
<keyword evidence="4 8" id="KW-0812">Transmembrane</keyword>
<feature type="transmembrane region" description="Helical" evidence="8">
    <location>
        <begin position="139"/>
        <end position="160"/>
    </location>
</feature>
<dbReference type="InterPro" id="IPR032880">
    <property type="entry name" value="CSC1/OSCA1-like_N"/>
</dbReference>
<dbReference type="InterPro" id="IPR045122">
    <property type="entry name" value="Csc1-like"/>
</dbReference>
<evidence type="ECO:0000256" key="5">
    <source>
        <dbReference type="ARBA" id="ARBA00022989"/>
    </source>
</evidence>
<evidence type="ECO:0000256" key="9">
    <source>
        <dbReference type="SAM" id="SignalP"/>
    </source>
</evidence>
<dbReference type="GO" id="GO:0005886">
    <property type="term" value="C:plasma membrane"/>
    <property type="evidence" value="ECO:0007669"/>
    <property type="project" value="TreeGrafter"/>
</dbReference>
<dbReference type="Pfam" id="PF14703">
    <property type="entry name" value="PHM7_cyt"/>
    <property type="match status" value="2"/>
</dbReference>
<dbReference type="GO" id="GO:0005227">
    <property type="term" value="F:calcium-activated cation channel activity"/>
    <property type="evidence" value="ECO:0007669"/>
    <property type="project" value="InterPro"/>
</dbReference>
<keyword evidence="15" id="KW-1185">Reference proteome</keyword>
<feature type="domain" description="10TM putative phosphate transporter extracellular tail" evidence="11">
    <location>
        <begin position="1140"/>
        <end position="1212"/>
    </location>
</feature>
<dbReference type="InterPro" id="IPR027815">
    <property type="entry name" value="CSC1/OSCA1-like_cyt"/>
</dbReference>
<reference evidence="14 15" key="1">
    <citation type="journal article" date="2015" name="Genome Announc.">
        <title>Draft Genome Sequence and Gene Annotation of the Entomopathogenic Fungus Verticillium hemipterigenum.</title>
        <authorList>
            <person name="Horn F."/>
            <person name="Habel A."/>
            <person name="Scharf D.H."/>
            <person name="Dworschak J."/>
            <person name="Brakhage A.A."/>
            <person name="Guthke R."/>
            <person name="Hertweck C."/>
            <person name="Linde J."/>
        </authorList>
    </citation>
    <scope>NUCLEOTIDE SEQUENCE [LARGE SCALE GENOMIC DNA]</scope>
</reference>
<feature type="domain" description="CSC1/OSCA1-like N-terminal transmembrane" evidence="12">
    <location>
        <begin position="57"/>
        <end position="229"/>
    </location>
</feature>
<accession>A0A0A1ST59</accession>
<feature type="domain" description="CSC1/OSCA1-like cytosolic" evidence="13">
    <location>
        <begin position="538"/>
        <end position="660"/>
    </location>
</feature>
<keyword evidence="6 8" id="KW-0472">Membrane</keyword>
<feature type="transmembrane region" description="Helical" evidence="8">
    <location>
        <begin position="720"/>
        <end position="744"/>
    </location>
</feature>
<sequence>MMQALMVRRLLATAIFLNLYQPALAQGTSPNLHLLPRDDSNMDSRVEKTSGQGIVGFVTAIATAIVIFAVQFIIFVLIRNKIARIFKPKTYLVPERERTDPPPRSILATIKTVVLFKDRDIINKCGLDAYFFLRYLKTLIVIFIPICLVVLPILIPLNYIDGRGTDIVYGNSDSSNLKRRDGTEAKSNITGLDTIAWGNVRPRNSSRYTAHLIMAILTVIWVCGVFFFEFKAYIKVRQDYLTSAEHRLRASATTVLVSGIPYRWLSEEGLIGLFDVFPGGVRNVWLNRDFSKLLDKINLRDSIHNMLENAETQLIKSAKKAELKQTYAKAKAERKKNNLQPFTRKEKAAIRAQQDKDAETLARSDEGHEDGDVQNVPHNVSEGVRESEREVESRAAHDKPQTPVANVRMNSQPTTPVNPTNVQSPKEEQIELERAESPAGSAVSVESTSAIQKPPAEQRANGNTVRKLEDEQELYSTDKVKFWQFWKPPSGGYASPVPQGLEQATELHDMYANKTVWQNIKQYIPFMGEEEPIFEYSKAFDMSESQLRARDAAWKKYLKAKHRPTHHLGLFGINWLFGVPGITTKVDTIYWCRRELARLNVEIEEDQKHPERYPPLNSAFVQFNHQIAAHMACQSTIHHIPRQMAPRMIEISPRDVVWGNMAMTWWQQWLRTGIVALVVTAMTLLWAIPVAWTAAINNVESLTKIDAFKFLNKSKTTRNVAAAIAGVLPTLVIVIILALVPLIMELLAGIKGVKTGSQRTEFVQRWFFAFLFVQVFLVVSVASFFTNSLEKLIDNLGQLRDVNYVLQNVLASNLPSAANYFFSYMILQALSTSSATLLQLISLIFWYIIGPIFDSTARSKWKRNTTLNNVIWGSFFPIYTNFACIGLIYCIIAPLISIFAVITFSLLWVAQRYAMIYIYRFEDDTGGVLYPRAIHQAFTGLYIMELAMAGLFFIVRNEDGFAVCITHGSIMIVVFLLTAIYQYLLHTSFAPLCRYLPVTLEDEAVLRDEAFERAQNRRLGLVNVEDDGFADEATGLSAGTKPSGNEAEDGEGYELMTYHKHTTFAMNPVKQVGTWAKAGTKQVGGWAREGGKELMKMAFLDGQSKAAAEYRRAQRKKDLEAQRAMGEALYGGVHDEVEDLTPKERDMLVKHAFMHYALRARQPVVWIPQDCNGVSDDEIRETKEFSEHIWVSNEGTALDSKQRVVYGRSPPDFSEVDVIKL</sequence>
<dbReference type="PANTHER" id="PTHR13018">
    <property type="entry name" value="PROBABLE MEMBRANE PROTEIN DUF221-RELATED"/>
    <property type="match status" value="1"/>
</dbReference>
<evidence type="ECO:0000256" key="1">
    <source>
        <dbReference type="ARBA" id="ARBA00004141"/>
    </source>
</evidence>
<feature type="transmembrane region" description="Helical" evidence="8">
    <location>
        <begin position="669"/>
        <end position="692"/>
    </location>
</feature>
<evidence type="ECO:0000256" key="3">
    <source>
        <dbReference type="ARBA" id="ARBA00022448"/>
    </source>
</evidence>
<keyword evidence="9" id="KW-0732">Signal</keyword>
<dbReference type="Pfam" id="PF02714">
    <property type="entry name" value="RSN1_7TM"/>
    <property type="match status" value="1"/>
</dbReference>
<feature type="domain" description="CSC1/OSCA1-like cytosolic" evidence="13">
    <location>
        <begin position="253"/>
        <end position="330"/>
    </location>
</feature>
<feature type="transmembrane region" description="Helical" evidence="8">
    <location>
        <begin position="829"/>
        <end position="849"/>
    </location>
</feature>
<dbReference type="Pfam" id="PF13967">
    <property type="entry name" value="RSN1_TM"/>
    <property type="match status" value="1"/>
</dbReference>
<feature type="region of interest" description="Disordered" evidence="7">
    <location>
        <begin position="332"/>
        <end position="464"/>
    </location>
</feature>
<dbReference type="EMBL" id="CDHN01000002">
    <property type="protein sequence ID" value="CEJ84931.1"/>
    <property type="molecule type" value="Genomic_DNA"/>
</dbReference>
<protein>
    <recommendedName>
        <fullName evidence="16">DUF221 domain protein</fullName>
    </recommendedName>
</protein>
<feature type="compositionally biased region" description="Basic and acidic residues" evidence="7">
    <location>
        <begin position="343"/>
        <end position="366"/>
    </location>
</feature>
<dbReference type="AlphaFoldDB" id="A0A0A1ST59"/>
<evidence type="ECO:0000256" key="7">
    <source>
        <dbReference type="SAM" id="MobiDB-lite"/>
    </source>
</evidence>
<evidence type="ECO:0000259" key="13">
    <source>
        <dbReference type="Pfam" id="PF14703"/>
    </source>
</evidence>
<name>A0A0A1ST59_9HYPO</name>
<feature type="domain" description="CSC1/OSCA1-like 7TM region" evidence="10">
    <location>
        <begin position="674"/>
        <end position="952"/>
    </location>
</feature>
<keyword evidence="5 8" id="KW-1133">Transmembrane helix</keyword>
<evidence type="ECO:0000256" key="8">
    <source>
        <dbReference type="SAM" id="Phobius"/>
    </source>
</evidence>
<feature type="signal peptide" evidence="9">
    <location>
        <begin position="1"/>
        <end position="25"/>
    </location>
</feature>
<feature type="compositionally biased region" description="Basic and acidic residues" evidence="7">
    <location>
        <begin position="383"/>
        <end position="400"/>
    </location>
</feature>
<dbReference type="PANTHER" id="PTHR13018:SF20">
    <property type="entry name" value="SPORULATION-SPECIFIC PROTEIN 75"/>
    <property type="match status" value="1"/>
</dbReference>
<feature type="transmembrane region" description="Helical" evidence="8">
    <location>
        <begin position="208"/>
        <end position="228"/>
    </location>
</feature>
<dbReference type="Proteomes" id="UP000039046">
    <property type="component" value="Unassembled WGS sequence"/>
</dbReference>
<feature type="transmembrane region" description="Helical" evidence="8">
    <location>
        <begin position="961"/>
        <end position="984"/>
    </location>
</feature>
<evidence type="ECO:0000313" key="14">
    <source>
        <dbReference type="EMBL" id="CEJ84931.1"/>
    </source>
</evidence>
<feature type="transmembrane region" description="Helical" evidence="8">
    <location>
        <begin position="869"/>
        <end position="891"/>
    </location>
</feature>
<gene>
    <name evidence="14" type="ORF">VHEMI03620</name>
</gene>
<evidence type="ECO:0000256" key="2">
    <source>
        <dbReference type="ARBA" id="ARBA00007779"/>
    </source>
</evidence>
<dbReference type="OrthoDB" id="1076608at2759"/>
<evidence type="ECO:0000256" key="6">
    <source>
        <dbReference type="ARBA" id="ARBA00023136"/>
    </source>
</evidence>
<dbReference type="InterPro" id="IPR003864">
    <property type="entry name" value="CSC1/OSCA1-like_7TM"/>
</dbReference>
<feature type="transmembrane region" description="Helical" evidence="8">
    <location>
        <begin position="933"/>
        <end position="954"/>
    </location>
</feature>
<dbReference type="InterPro" id="IPR022257">
    <property type="entry name" value="PHM7_ext"/>
</dbReference>
<feature type="compositionally biased region" description="Basic and acidic residues" evidence="7">
    <location>
        <begin position="425"/>
        <end position="436"/>
    </location>
</feature>
<evidence type="ECO:0008006" key="16">
    <source>
        <dbReference type="Google" id="ProtNLM"/>
    </source>
</evidence>